<keyword evidence="3" id="KW-0804">Transcription</keyword>
<sequence>MELKSETKEDLLLQSLTYFKKYGSKNVTMDDLASELAISKKTIYKYFSSKEELISECVDYLWIHFEQQTEEISKLKIDPIAKVILLYELGLQELRKTDSQFLYSLKRYYHQSMKKYEGFRKKLIFETLLGFLTEAKAKGFIRSEVNLTLFCELNLLDFDEKLYKFKLFERFENDEILEQLIKNRLRGIVKEEHQYLIDEI</sequence>
<dbReference type="InterPro" id="IPR001647">
    <property type="entry name" value="HTH_TetR"/>
</dbReference>
<comment type="caution">
    <text evidence="6">The sequence shown here is derived from an EMBL/GenBank/DDBJ whole genome shotgun (WGS) entry which is preliminary data.</text>
</comment>
<accession>A0A328WSX6</accession>
<dbReference type="PANTHER" id="PTHR47506">
    <property type="entry name" value="TRANSCRIPTIONAL REGULATORY PROTEIN"/>
    <property type="match status" value="1"/>
</dbReference>
<gene>
    <name evidence="6" type="ORF">B0I10_11823</name>
</gene>
<dbReference type="EMBL" id="QLSV01000018">
    <property type="protein sequence ID" value="RAR46488.1"/>
    <property type="molecule type" value="Genomic_DNA"/>
</dbReference>
<dbReference type="Pfam" id="PF00440">
    <property type="entry name" value="TetR_N"/>
    <property type="match status" value="1"/>
</dbReference>
<dbReference type="PANTHER" id="PTHR47506:SF1">
    <property type="entry name" value="HTH-TYPE TRANSCRIPTIONAL REGULATOR YJDC"/>
    <property type="match status" value="1"/>
</dbReference>
<evidence type="ECO:0000259" key="5">
    <source>
        <dbReference type="PROSITE" id="PS50977"/>
    </source>
</evidence>
<keyword evidence="1" id="KW-0805">Transcription regulation</keyword>
<feature type="domain" description="HTH tetR-type" evidence="5">
    <location>
        <begin position="5"/>
        <end position="65"/>
    </location>
</feature>
<evidence type="ECO:0000256" key="3">
    <source>
        <dbReference type="ARBA" id="ARBA00023163"/>
    </source>
</evidence>
<dbReference type="Gene3D" id="1.10.357.10">
    <property type="entry name" value="Tetracycline Repressor, domain 2"/>
    <property type="match status" value="1"/>
</dbReference>
<feature type="DNA-binding region" description="H-T-H motif" evidence="4">
    <location>
        <begin position="28"/>
        <end position="47"/>
    </location>
</feature>
<name>A0A328WSX6_9FLAO</name>
<dbReference type="PROSITE" id="PS50977">
    <property type="entry name" value="HTH_TETR_2"/>
    <property type="match status" value="1"/>
</dbReference>
<dbReference type="SUPFAM" id="SSF46689">
    <property type="entry name" value="Homeodomain-like"/>
    <property type="match status" value="1"/>
</dbReference>
<dbReference type="InterPro" id="IPR009057">
    <property type="entry name" value="Homeodomain-like_sf"/>
</dbReference>
<protein>
    <submittedName>
        <fullName evidence="6">TetR family transcriptional regulator</fullName>
    </submittedName>
</protein>
<dbReference type="AlphaFoldDB" id="A0A328WSX6"/>
<dbReference type="Proteomes" id="UP000249518">
    <property type="component" value="Unassembled WGS sequence"/>
</dbReference>
<dbReference type="OrthoDB" id="881297at2"/>
<organism evidence="6 7">
    <name type="scientific">Flavobacterium lacus</name>
    <dbReference type="NCBI Taxonomy" id="1353778"/>
    <lineage>
        <taxon>Bacteria</taxon>
        <taxon>Pseudomonadati</taxon>
        <taxon>Bacteroidota</taxon>
        <taxon>Flavobacteriia</taxon>
        <taxon>Flavobacteriales</taxon>
        <taxon>Flavobacteriaceae</taxon>
        <taxon>Flavobacterium</taxon>
    </lineage>
</organism>
<evidence type="ECO:0000256" key="1">
    <source>
        <dbReference type="ARBA" id="ARBA00023015"/>
    </source>
</evidence>
<dbReference type="RefSeq" id="WP_112087293.1">
    <property type="nucleotide sequence ID" value="NZ_QLSV01000018.1"/>
</dbReference>
<evidence type="ECO:0000256" key="4">
    <source>
        <dbReference type="PROSITE-ProRule" id="PRU00335"/>
    </source>
</evidence>
<reference evidence="6 7" key="1">
    <citation type="submission" date="2018-06" db="EMBL/GenBank/DDBJ databases">
        <title>Genomic Encyclopedia of Type Strains, Phase III (KMG-III): the genomes of soil and plant-associated and newly described type strains.</title>
        <authorList>
            <person name="Whitman W."/>
        </authorList>
    </citation>
    <scope>NUCLEOTIDE SEQUENCE [LARGE SCALE GENOMIC DNA]</scope>
    <source>
        <strain evidence="6 7">CGMCC 1.12504</strain>
    </source>
</reference>
<keyword evidence="2 4" id="KW-0238">DNA-binding</keyword>
<keyword evidence="7" id="KW-1185">Reference proteome</keyword>
<dbReference type="GO" id="GO:0003677">
    <property type="term" value="F:DNA binding"/>
    <property type="evidence" value="ECO:0007669"/>
    <property type="project" value="UniProtKB-UniRule"/>
</dbReference>
<evidence type="ECO:0000256" key="2">
    <source>
        <dbReference type="ARBA" id="ARBA00023125"/>
    </source>
</evidence>
<evidence type="ECO:0000313" key="6">
    <source>
        <dbReference type="EMBL" id="RAR46488.1"/>
    </source>
</evidence>
<proteinExistence type="predicted"/>
<evidence type="ECO:0000313" key="7">
    <source>
        <dbReference type="Proteomes" id="UP000249518"/>
    </source>
</evidence>